<keyword evidence="5" id="KW-0472">Membrane</keyword>
<organism evidence="6 7">
    <name type="scientific">Marinobacter excellens HL-55</name>
    <dbReference type="NCBI Taxonomy" id="1305731"/>
    <lineage>
        <taxon>Bacteria</taxon>
        <taxon>Pseudomonadati</taxon>
        <taxon>Pseudomonadota</taxon>
        <taxon>Gammaproteobacteria</taxon>
        <taxon>Pseudomonadales</taxon>
        <taxon>Marinobacteraceae</taxon>
        <taxon>Marinobacter</taxon>
    </lineage>
</organism>
<keyword evidence="4" id="KW-0281">Fimbrium</keyword>
<evidence type="ECO:0000256" key="1">
    <source>
        <dbReference type="ARBA" id="ARBA00005233"/>
    </source>
</evidence>
<dbReference type="GO" id="GO:0007155">
    <property type="term" value="P:cell adhesion"/>
    <property type="evidence" value="ECO:0007669"/>
    <property type="project" value="InterPro"/>
</dbReference>
<reference evidence="6 7" key="1">
    <citation type="submission" date="2015-09" db="EMBL/GenBank/DDBJ databases">
        <title>Identification and resolution of microdiversity through metagenomic sequencing of parallel consortia.</title>
        <authorList>
            <person name="Nelson W.C."/>
            <person name="Romine M.F."/>
            <person name="Lindemann S.R."/>
        </authorList>
    </citation>
    <scope>NUCLEOTIDE SEQUENCE [LARGE SCALE GENOMIC DNA]</scope>
    <source>
        <strain evidence="6">HL-55</strain>
    </source>
</reference>
<keyword evidence="5" id="KW-1133">Transmembrane helix</keyword>
<dbReference type="InterPro" id="IPR012902">
    <property type="entry name" value="N_methyl_site"/>
</dbReference>
<evidence type="ECO:0000256" key="4">
    <source>
        <dbReference type="RuleBase" id="RU000389"/>
    </source>
</evidence>
<keyword evidence="5" id="KW-0812">Transmembrane</keyword>
<protein>
    <recommendedName>
        <fullName evidence="3">Pilin</fullName>
    </recommendedName>
</protein>
<keyword evidence="2" id="KW-0488">Methylation</keyword>
<dbReference type="InterPro" id="IPR045584">
    <property type="entry name" value="Pilin-like"/>
</dbReference>
<dbReference type="Gene3D" id="3.30.700.10">
    <property type="entry name" value="Glycoprotein, Type 4 Pilin"/>
    <property type="match status" value="1"/>
</dbReference>
<evidence type="ECO:0000256" key="5">
    <source>
        <dbReference type="SAM" id="Phobius"/>
    </source>
</evidence>
<dbReference type="GO" id="GO:0009289">
    <property type="term" value="C:pilus"/>
    <property type="evidence" value="ECO:0007669"/>
    <property type="project" value="InterPro"/>
</dbReference>
<proteinExistence type="inferred from homology"/>
<evidence type="ECO:0000313" key="7">
    <source>
        <dbReference type="Proteomes" id="UP000050416"/>
    </source>
</evidence>
<dbReference type="PANTHER" id="PTHR30093:SF34">
    <property type="entry name" value="PREPILIN PEPTIDASE-DEPENDENT PROTEIN D"/>
    <property type="match status" value="1"/>
</dbReference>
<dbReference type="Pfam" id="PF07963">
    <property type="entry name" value="N_methyl"/>
    <property type="match status" value="1"/>
</dbReference>
<dbReference type="PATRIC" id="fig|1305731.5.peg.894"/>
<comment type="similarity">
    <text evidence="1 4">Belongs to the N-Me-Phe pilin family.</text>
</comment>
<dbReference type="NCBIfam" id="TIGR02532">
    <property type="entry name" value="IV_pilin_GFxxxE"/>
    <property type="match status" value="1"/>
</dbReference>
<gene>
    <name evidence="6" type="primary">pilA</name>
    <name evidence="6" type="ORF">HLUCCX14_12100</name>
</gene>
<dbReference type="InterPro" id="IPR001082">
    <property type="entry name" value="Pilin"/>
</dbReference>
<dbReference type="PROSITE" id="PS00409">
    <property type="entry name" value="PROKAR_NTER_METHYL"/>
    <property type="match status" value="1"/>
</dbReference>
<dbReference type="STRING" id="1305731.GCA_000934705_00492"/>
<evidence type="ECO:0000256" key="2">
    <source>
        <dbReference type="ARBA" id="ARBA00022481"/>
    </source>
</evidence>
<accession>A0A0P8BIC2</accession>
<feature type="transmembrane region" description="Helical" evidence="5">
    <location>
        <begin position="12"/>
        <end position="33"/>
    </location>
</feature>
<evidence type="ECO:0000313" key="6">
    <source>
        <dbReference type="EMBL" id="KPQ28060.1"/>
    </source>
</evidence>
<name>A0A0P8BIC2_9GAMM</name>
<evidence type="ECO:0000256" key="3">
    <source>
        <dbReference type="ARBA" id="ARBA00029638"/>
    </source>
</evidence>
<dbReference type="AlphaFoldDB" id="A0A0P8BIC2"/>
<dbReference type="Proteomes" id="UP000050416">
    <property type="component" value="Unassembled WGS sequence"/>
</dbReference>
<dbReference type="PANTHER" id="PTHR30093">
    <property type="entry name" value="GENERAL SECRETION PATHWAY PROTEIN G"/>
    <property type="match status" value="1"/>
</dbReference>
<comment type="caution">
    <text evidence="6">The sequence shown here is derived from an EMBL/GenBank/DDBJ whole genome shotgun (WGS) entry which is preliminary data.</text>
</comment>
<dbReference type="SUPFAM" id="SSF54523">
    <property type="entry name" value="Pili subunits"/>
    <property type="match status" value="1"/>
</dbReference>
<dbReference type="EMBL" id="LJZQ01000019">
    <property type="protein sequence ID" value="KPQ28060.1"/>
    <property type="molecule type" value="Genomic_DNA"/>
</dbReference>
<dbReference type="Pfam" id="PF00114">
    <property type="entry name" value="Pilin"/>
    <property type="match status" value="1"/>
</dbReference>
<sequence>MQEIKMNNGQKGFTLIELMIVVAIIGILAAIAIPQYQDYTARTQVNRAYSEISSLRTAVEENLARGEFGFDADDLGYTGSNLTAADPAADTELTISFAAADGGQGSLMVEMKGDSGAGIREAQIALLRDANGRWTCEVDENGAGSFKDSYIPTGCDPAP</sequence>